<accession>A0A6N1X985</accession>
<dbReference type="Proteomes" id="UP000509579">
    <property type="component" value="Chromosome"/>
</dbReference>
<dbReference type="InterPro" id="IPR001128">
    <property type="entry name" value="Cyt_P450"/>
</dbReference>
<gene>
    <name evidence="7" type="ORF">HUK68_16805</name>
</gene>
<dbReference type="Pfam" id="PF00067">
    <property type="entry name" value="p450"/>
    <property type="match status" value="1"/>
</dbReference>
<proteinExistence type="inferred from homology"/>
<organism evidence="7 8">
    <name type="scientific">Comamonas antarctica</name>
    <dbReference type="NCBI Taxonomy" id="2743470"/>
    <lineage>
        <taxon>Bacteria</taxon>
        <taxon>Pseudomonadati</taxon>
        <taxon>Pseudomonadota</taxon>
        <taxon>Betaproteobacteria</taxon>
        <taxon>Burkholderiales</taxon>
        <taxon>Comamonadaceae</taxon>
        <taxon>Comamonas</taxon>
    </lineage>
</organism>
<dbReference type="KEGG" id="aant:HUK68_16805"/>
<evidence type="ECO:0000313" key="8">
    <source>
        <dbReference type="Proteomes" id="UP000509579"/>
    </source>
</evidence>
<sequence>MKRGPLPPGPQWLRPLSFFQAGLTPPAPVLARLAARHGDPFRVSYLSRPVTFTGHPDALRAIYTASPDCFEVWDGSFIEPVFGPASVVVTSGDRHRQDRNLLAPAFSGPAMRADGAVMAAVAEEKMAQIAVGQPFRMLDVTQRITLDIMIRVVFGMQDETRIARTRAAVLELIESLHVILFLFPSARRVLSGWGPWARNQRAVEALGALLREQMRERRLGAASGADLLGRMLAARYDDGSGMDDAQILDQLRGLLFAGHEATATVLAWIFHWLGREPAVLARVAQEIKDLGPAPAPDALAALPYLEMVCKECLRLYPPVVDSARVVRKPFALLGYTIPAGEVLRASSALLHARPALYPEPERFRPERFAERKYSSFEYIPFGGGARRCLGAAFAMYELKVVVASIVRGHRLRLLDKQPPVHERRALSLGPRGGVPMVVQERRSLPHR</sequence>
<dbReference type="PANTHER" id="PTHR24305:SF166">
    <property type="entry name" value="CYTOCHROME P450 12A4, MITOCHONDRIAL-RELATED"/>
    <property type="match status" value="1"/>
</dbReference>
<keyword evidence="6" id="KW-0503">Monooxygenase</keyword>
<evidence type="ECO:0000313" key="7">
    <source>
        <dbReference type="EMBL" id="QKV54435.1"/>
    </source>
</evidence>
<keyword evidence="5 6" id="KW-0349">Heme</keyword>
<dbReference type="GO" id="GO:0005506">
    <property type="term" value="F:iron ion binding"/>
    <property type="evidence" value="ECO:0007669"/>
    <property type="project" value="InterPro"/>
</dbReference>
<dbReference type="PROSITE" id="PS00086">
    <property type="entry name" value="CYTOCHROME_P450"/>
    <property type="match status" value="1"/>
</dbReference>
<keyword evidence="8" id="KW-1185">Reference proteome</keyword>
<evidence type="ECO:0000256" key="4">
    <source>
        <dbReference type="ARBA" id="ARBA00023004"/>
    </source>
</evidence>
<comment type="cofactor">
    <cofactor evidence="1 5">
        <name>heme</name>
        <dbReference type="ChEBI" id="CHEBI:30413"/>
    </cofactor>
</comment>
<dbReference type="EMBL" id="CP054840">
    <property type="protein sequence ID" value="QKV54435.1"/>
    <property type="molecule type" value="Genomic_DNA"/>
</dbReference>
<evidence type="ECO:0000256" key="5">
    <source>
        <dbReference type="PIRSR" id="PIRSR602403-1"/>
    </source>
</evidence>
<dbReference type="PRINTS" id="PR00465">
    <property type="entry name" value="EP450IV"/>
</dbReference>
<dbReference type="GO" id="GO:0020037">
    <property type="term" value="F:heme binding"/>
    <property type="evidence" value="ECO:0007669"/>
    <property type="project" value="InterPro"/>
</dbReference>
<reference evidence="7 8" key="1">
    <citation type="submission" date="2020-06" db="EMBL/GenBank/DDBJ databases">
        <title>Acidovorax antarctica sp. nov., isolated from Corinth ice sheet soil, Antarctic Fields Peninsula.</title>
        <authorList>
            <person name="Xu Q."/>
            <person name="Peng F."/>
        </authorList>
    </citation>
    <scope>NUCLEOTIDE SEQUENCE [LARGE SCALE GENOMIC DNA]</scope>
    <source>
        <strain evidence="7 8">16-35-5</strain>
    </source>
</reference>
<dbReference type="InterPro" id="IPR050121">
    <property type="entry name" value="Cytochrome_P450_monoxygenase"/>
</dbReference>
<dbReference type="PANTHER" id="PTHR24305">
    <property type="entry name" value="CYTOCHROME P450"/>
    <property type="match status" value="1"/>
</dbReference>
<dbReference type="Gene3D" id="1.10.630.10">
    <property type="entry name" value="Cytochrome P450"/>
    <property type="match status" value="1"/>
</dbReference>
<keyword evidence="4 5" id="KW-0408">Iron</keyword>
<evidence type="ECO:0000256" key="2">
    <source>
        <dbReference type="ARBA" id="ARBA00010617"/>
    </source>
</evidence>
<dbReference type="InterPro" id="IPR002403">
    <property type="entry name" value="Cyt_P450_E_grp-IV"/>
</dbReference>
<name>A0A6N1X985_9BURK</name>
<feature type="binding site" description="axial binding residue" evidence="5">
    <location>
        <position position="388"/>
    </location>
    <ligand>
        <name>heme</name>
        <dbReference type="ChEBI" id="CHEBI:30413"/>
    </ligand>
    <ligandPart>
        <name>Fe</name>
        <dbReference type="ChEBI" id="CHEBI:18248"/>
    </ligandPart>
</feature>
<keyword evidence="3 5" id="KW-0479">Metal-binding</keyword>
<dbReference type="GO" id="GO:0004497">
    <property type="term" value="F:monooxygenase activity"/>
    <property type="evidence" value="ECO:0007669"/>
    <property type="project" value="UniProtKB-KW"/>
</dbReference>
<evidence type="ECO:0000256" key="3">
    <source>
        <dbReference type="ARBA" id="ARBA00022723"/>
    </source>
</evidence>
<dbReference type="CDD" id="cd11053">
    <property type="entry name" value="CYP110-like"/>
    <property type="match status" value="1"/>
</dbReference>
<dbReference type="InterPro" id="IPR036396">
    <property type="entry name" value="Cyt_P450_sf"/>
</dbReference>
<evidence type="ECO:0000256" key="1">
    <source>
        <dbReference type="ARBA" id="ARBA00001971"/>
    </source>
</evidence>
<dbReference type="AlphaFoldDB" id="A0A6N1X985"/>
<comment type="similarity">
    <text evidence="2 6">Belongs to the cytochrome P450 family.</text>
</comment>
<protein>
    <submittedName>
        <fullName evidence="7">Cytochrome P450</fullName>
    </submittedName>
</protein>
<keyword evidence="6" id="KW-0560">Oxidoreductase</keyword>
<dbReference type="InterPro" id="IPR017972">
    <property type="entry name" value="Cyt_P450_CS"/>
</dbReference>
<dbReference type="PRINTS" id="PR00385">
    <property type="entry name" value="P450"/>
</dbReference>
<dbReference type="SUPFAM" id="SSF48264">
    <property type="entry name" value="Cytochrome P450"/>
    <property type="match status" value="1"/>
</dbReference>
<dbReference type="GO" id="GO:0016705">
    <property type="term" value="F:oxidoreductase activity, acting on paired donors, with incorporation or reduction of molecular oxygen"/>
    <property type="evidence" value="ECO:0007669"/>
    <property type="project" value="InterPro"/>
</dbReference>
<dbReference type="RefSeq" id="WP_175505235.1">
    <property type="nucleotide sequence ID" value="NZ_CP054840.1"/>
</dbReference>
<evidence type="ECO:0000256" key="6">
    <source>
        <dbReference type="RuleBase" id="RU000461"/>
    </source>
</evidence>